<feature type="transmembrane region" description="Helical" evidence="1">
    <location>
        <begin position="330"/>
        <end position="356"/>
    </location>
</feature>
<feature type="transmembrane region" description="Helical" evidence="1">
    <location>
        <begin position="166"/>
        <end position="185"/>
    </location>
</feature>
<dbReference type="Proteomes" id="UP001521209">
    <property type="component" value="Unassembled WGS sequence"/>
</dbReference>
<feature type="transmembrane region" description="Helical" evidence="1">
    <location>
        <begin position="363"/>
        <end position="385"/>
    </location>
</feature>
<gene>
    <name evidence="2" type="ORF">L2A60_03935</name>
</gene>
<feature type="transmembrane region" description="Helical" evidence="1">
    <location>
        <begin position="426"/>
        <end position="446"/>
    </location>
</feature>
<feature type="transmembrane region" description="Helical" evidence="1">
    <location>
        <begin position="397"/>
        <end position="417"/>
    </location>
</feature>
<keyword evidence="1" id="KW-0472">Membrane</keyword>
<dbReference type="EMBL" id="JAKGBZ010000005">
    <property type="protein sequence ID" value="MCF3945833.1"/>
    <property type="molecule type" value="Genomic_DNA"/>
</dbReference>
<feature type="transmembrane region" description="Helical" evidence="1">
    <location>
        <begin position="494"/>
        <end position="511"/>
    </location>
</feature>
<feature type="transmembrane region" description="Helical" evidence="1">
    <location>
        <begin position="876"/>
        <end position="903"/>
    </location>
</feature>
<keyword evidence="1" id="KW-1133">Transmembrane helix</keyword>
<sequence length="908" mass="100266">MTDLTETSTARARNAADAPEISEAHVGFLGRYQWLPVLVLLIAPFVGQIPALILGISSDPIWSTSSAVIGVRHGLLGGMPFDDPNTGWTTQALGNLAAYDWLHGIIPWWNPYSGIGLPLAGEIQPAAFFLPFVLLLFFHHGIFWLERAMQIIAGLSTYALLRRLKFTRLSALSGALLYAFSGTFAWTPGEVLLNVMAFLPTLLLGIENARDRRCRRQSVLLIAAGIGFSILGGFPEEAYIDGLFALLWAGFRLFEADDRIEYVGNILCGGVIGLLIAAPQLVAFFDFLTQSDVVGLHQYGLLSLSIRGMSVILLPYVFGPLTASYGRQLIVAINGGVGGFLGATLLGFSCLGVFLCRDRRLRILLLVWLILCAGKTFGIPPIMPLMNIIPFMQDVEFFRYAAPSWEIAAIILACCVLEQEIFPRVILLRATFITLFLLAIAVYLVWPWTAFWHWNSVHRAQMVKWLIFALSIGLSGLVLGVISVAALRDEKRRWALSIILVINTICLYMLPQLSGLKPGQIDKTGIRYLRTNLGLSRFYTLGPIAPNYSAYFRISSINHNYLPLPLNWSSYVIKHLLPSVAELSGTIFWAPFPPLQIPVAANDIMLFKKSYLYLGVRYIVTDPSTNLIPTISFPSEPVNGIPLRLYAGQSVTVTEAAPRSIVRFPVIDRIGVEQGNYDNTADGILAISLCTRNGCSKTAANLNRSGDNSAFEMTLNKAIHLVPGEQFTVTVTHVSGNNPEAIWLWPTHDHGVVLSTNAGQDVTGKTIQLVFGNSSDARDFQQVYADRLMNIWRLKGADPFYTTSGSACTLQNARRDSVIATCSAHASLVRRELFMPGWRAAINGMSVPVSVHHEIVQSVELRPGRNIVRFRFAPPYIVYAWIGFFLGAFALIWQGIGPTIIAIRQRHR</sequence>
<keyword evidence="3" id="KW-1185">Reference proteome</keyword>
<reference evidence="2 3" key="1">
    <citation type="submission" date="2022-01" db="EMBL/GenBank/DDBJ databases">
        <authorList>
            <person name="Won M."/>
            <person name="Kim S.-J."/>
            <person name="Kwon S.-W."/>
        </authorList>
    </citation>
    <scope>NUCLEOTIDE SEQUENCE [LARGE SCALE GENOMIC DNA]</scope>
    <source>
        <strain evidence="2 3">KCTC 23505</strain>
    </source>
</reference>
<evidence type="ECO:0000256" key="1">
    <source>
        <dbReference type="SAM" id="Phobius"/>
    </source>
</evidence>
<organism evidence="2 3">
    <name type="scientific">Acidiphilium iwatense</name>
    <dbReference type="NCBI Taxonomy" id="768198"/>
    <lineage>
        <taxon>Bacteria</taxon>
        <taxon>Pseudomonadati</taxon>
        <taxon>Pseudomonadota</taxon>
        <taxon>Alphaproteobacteria</taxon>
        <taxon>Acetobacterales</taxon>
        <taxon>Acidocellaceae</taxon>
        <taxon>Acidiphilium</taxon>
    </lineage>
</organism>
<evidence type="ECO:0000313" key="3">
    <source>
        <dbReference type="Proteomes" id="UP001521209"/>
    </source>
</evidence>
<proteinExistence type="predicted"/>
<accession>A0ABS9DSW8</accession>
<comment type="caution">
    <text evidence="2">The sequence shown here is derived from an EMBL/GenBank/DDBJ whole genome shotgun (WGS) entry which is preliminary data.</text>
</comment>
<feature type="transmembrane region" description="Helical" evidence="1">
    <location>
        <begin position="218"/>
        <end position="234"/>
    </location>
</feature>
<dbReference type="RefSeq" id="WP_235703068.1">
    <property type="nucleotide sequence ID" value="NZ_JAKGBZ010000005.1"/>
</dbReference>
<feature type="transmembrane region" description="Helical" evidence="1">
    <location>
        <begin position="126"/>
        <end position="145"/>
    </location>
</feature>
<name>A0ABS9DSW8_9PROT</name>
<feature type="transmembrane region" description="Helical" evidence="1">
    <location>
        <begin position="466"/>
        <end position="487"/>
    </location>
</feature>
<feature type="transmembrane region" description="Helical" evidence="1">
    <location>
        <begin position="262"/>
        <end position="287"/>
    </location>
</feature>
<feature type="transmembrane region" description="Helical" evidence="1">
    <location>
        <begin position="34"/>
        <end position="56"/>
    </location>
</feature>
<protein>
    <recommendedName>
        <fullName evidence="4">Bacterial membrane protein YfhO</fullName>
    </recommendedName>
</protein>
<feature type="transmembrane region" description="Helical" evidence="1">
    <location>
        <begin position="191"/>
        <end position="206"/>
    </location>
</feature>
<feature type="transmembrane region" description="Helical" evidence="1">
    <location>
        <begin position="299"/>
        <end position="318"/>
    </location>
</feature>
<evidence type="ECO:0000313" key="2">
    <source>
        <dbReference type="EMBL" id="MCF3945833.1"/>
    </source>
</evidence>
<evidence type="ECO:0008006" key="4">
    <source>
        <dbReference type="Google" id="ProtNLM"/>
    </source>
</evidence>
<keyword evidence="1" id="KW-0812">Transmembrane</keyword>